<proteinExistence type="predicted"/>
<dbReference type="AlphaFoldDB" id="A0A645D2W7"/>
<protein>
    <submittedName>
        <fullName evidence="1">Uncharacterized protein</fullName>
    </submittedName>
</protein>
<name>A0A645D2W7_9ZZZZ</name>
<comment type="caution">
    <text evidence="1">The sequence shown here is derived from an EMBL/GenBank/DDBJ whole genome shotgun (WGS) entry which is preliminary data.</text>
</comment>
<reference evidence="1" key="1">
    <citation type="submission" date="2019-08" db="EMBL/GenBank/DDBJ databases">
        <authorList>
            <person name="Kucharzyk K."/>
            <person name="Murdoch R.W."/>
            <person name="Higgins S."/>
            <person name="Loffler F."/>
        </authorList>
    </citation>
    <scope>NUCLEOTIDE SEQUENCE</scope>
</reference>
<accession>A0A645D2W7</accession>
<dbReference type="EMBL" id="VSSQ01032321">
    <property type="protein sequence ID" value="MPM83549.1"/>
    <property type="molecule type" value="Genomic_DNA"/>
</dbReference>
<organism evidence="1">
    <name type="scientific">bioreactor metagenome</name>
    <dbReference type="NCBI Taxonomy" id="1076179"/>
    <lineage>
        <taxon>unclassified sequences</taxon>
        <taxon>metagenomes</taxon>
        <taxon>ecological metagenomes</taxon>
    </lineage>
</organism>
<gene>
    <name evidence="1" type="ORF">SDC9_130613</name>
</gene>
<evidence type="ECO:0000313" key="1">
    <source>
        <dbReference type="EMBL" id="MPM83549.1"/>
    </source>
</evidence>
<sequence length="137" mass="14988">MAECMAKVEHLPDSHCFGGVLLDIPLFYGQGEFNQLGKSLCITAEDLILLHQEKLVELLVLAEQGVLDHLGKPVEELLVTEGPERIDADEHLTCRIEGSDDVFHPVEIDGCLAPYRCIDHGEQGSGNQGKTTTAHVD</sequence>